<evidence type="ECO:0000256" key="1">
    <source>
        <dbReference type="ARBA" id="ARBA00010702"/>
    </source>
</evidence>
<evidence type="ECO:0000313" key="7">
    <source>
        <dbReference type="EMBL" id="AWP01271.1"/>
    </source>
</evidence>
<feature type="region of interest" description="Disordered" evidence="5">
    <location>
        <begin position="384"/>
        <end position="420"/>
    </location>
</feature>
<dbReference type="GO" id="GO:0005096">
    <property type="term" value="F:GTPase activator activity"/>
    <property type="evidence" value="ECO:0007669"/>
    <property type="project" value="UniProtKB-KW"/>
</dbReference>
<dbReference type="Gene3D" id="1.10.8.270">
    <property type="entry name" value="putative rabgap domain of human tbc1 domain family member 14 like domains"/>
    <property type="match status" value="1"/>
</dbReference>
<comment type="function">
    <text evidence="3">May act as a GTPase-activating protein for Rab family protein(s).</text>
</comment>
<proteinExistence type="inferred from homology"/>
<protein>
    <submittedName>
        <fullName evidence="7">Putative growth hormone-regulated TBC protein 1</fullName>
    </submittedName>
</protein>
<dbReference type="InterPro" id="IPR000195">
    <property type="entry name" value="Rab-GAP-TBC_dom"/>
</dbReference>
<dbReference type="InterPro" id="IPR035969">
    <property type="entry name" value="Rab-GAP_TBC_sf"/>
</dbReference>
<keyword evidence="4" id="KW-0460">Magnesium</keyword>
<feature type="compositionally biased region" description="Basic and acidic residues" evidence="5">
    <location>
        <begin position="306"/>
        <end position="316"/>
    </location>
</feature>
<feature type="binding site" evidence="4">
    <location>
        <position position="56"/>
    </location>
    <ligand>
        <name>Mg(2+)</name>
        <dbReference type="ChEBI" id="CHEBI:18420"/>
        <label>1</label>
    </ligand>
</feature>
<dbReference type="AlphaFoldDB" id="A0A2U9BBE1"/>
<name>A0A2U9BBE1_SCOMX</name>
<dbReference type="FunFam" id="1.10.8.270:FF:000027">
    <property type="entry name" value="Growth hormone regulated TBC protein 1"/>
    <property type="match status" value="1"/>
</dbReference>
<sequence length="750" mass="85719">MEKFKAAMVLGAVGDALGYRKGRWESCISGKKIQEELASLGGLGALKLDPDNWPLSDTTLMHMTTAEALITDYWCLEDLYRELVRLYVEAMVSLQGRAPDPATVEGCVHLNPRNFLLAWHTPFNEKGSGFGAAAKAMCVGMRYWQPERIDNLVEVSIEIGRMTHNHPTGFLGSLTTALFASYALQGKSPVTWGRELMKVIPRAEEYCRKTIRHMAEYQENWFYFEAKWQFYLEEREIEKEGQNKPLFADRYDAEETDKVYKRWSSEGRAGRRGHDSPMIAYDALLAAGSDWSELCKRAMFHGAVRDSRKDCPDQSSKKQTQLQLTEEHQRTQKMTAETSSRVLEKCCSDPQKERLSIGCGEDQRAGDFIPRRLTTFQLLQSKFTRSTPRPSITHQRQKKNKAAATAADRSHSAAGSAKDRVGRLDPYGFERMEDFDYDSYEELMSEYLAVLTRRSIKWSKLLKGKGKVQRNVKLKRYVRKGIPNEHRALIWMAASGAQDQLEKNPGYYQSLLGAQHDPKLVETICTDLNRTFPDNIQFRKTSNPCLQKALYNVLLAYGHHNPTVGYCQGMNFIAGYLLIITKDEEKSFWLMDALLGRILPDYYSPAMLGLKTDQEVLGELLKIKVPSVWQTMVDQNVMWTLVVSRWFICLYIDVLPVETVLRIWDCMFYEGSKILFRVALTLIHHNQAPIQQAQSLPDVCQIFKQITHGPFVDECHTFMQKIFSEPGSLSMATLTKLRATCRSRIIAEES</sequence>
<feature type="compositionally biased region" description="Polar residues" evidence="5">
    <location>
        <begin position="384"/>
        <end position="394"/>
    </location>
</feature>
<gene>
    <name evidence="7" type="ORF">SMAX5B_005623</name>
</gene>
<dbReference type="Gene3D" id="1.10.472.80">
    <property type="entry name" value="Ypt/Rab-GAP domain of gyp1p, domain 3"/>
    <property type="match status" value="1"/>
</dbReference>
<dbReference type="SUPFAM" id="SSF101478">
    <property type="entry name" value="ADP-ribosylglycohydrolase"/>
    <property type="match status" value="1"/>
</dbReference>
<comment type="similarity">
    <text evidence="1">Belongs to the ADP-ribosylglycohydrolase family.</text>
</comment>
<evidence type="ECO:0000313" key="8">
    <source>
        <dbReference type="Proteomes" id="UP000246464"/>
    </source>
</evidence>
<evidence type="ECO:0000259" key="6">
    <source>
        <dbReference type="PROSITE" id="PS50086"/>
    </source>
</evidence>
<evidence type="ECO:0000256" key="3">
    <source>
        <dbReference type="ARBA" id="ARBA00043879"/>
    </source>
</evidence>
<dbReference type="Proteomes" id="UP000246464">
    <property type="component" value="Chromosome 5"/>
</dbReference>
<dbReference type="STRING" id="52904.ENSSMAP00000018356"/>
<feature type="binding site" evidence="4">
    <location>
        <position position="57"/>
    </location>
    <ligand>
        <name>Mg(2+)</name>
        <dbReference type="ChEBI" id="CHEBI:18420"/>
        <label>1</label>
    </ligand>
</feature>
<dbReference type="FunFam" id="1.10.472.80:FF:000029">
    <property type="entry name" value="Growth hormone-regulated TBC protein 1"/>
    <property type="match status" value="1"/>
</dbReference>
<feature type="region of interest" description="Disordered" evidence="5">
    <location>
        <begin position="306"/>
        <end position="337"/>
    </location>
</feature>
<organism evidence="7 8">
    <name type="scientific">Scophthalmus maximus</name>
    <name type="common">Turbot</name>
    <name type="synonym">Psetta maxima</name>
    <dbReference type="NCBI Taxonomy" id="52904"/>
    <lineage>
        <taxon>Eukaryota</taxon>
        <taxon>Metazoa</taxon>
        <taxon>Chordata</taxon>
        <taxon>Craniata</taxon>
        <taxon>Vertebrata</taxon>
        <taxon>Euteleostomi</taxon>
        <taxon>Actinopterygii</taxon>
        <taxon>Neopterygii</taxon>
        <taxon>Teleostei</taxon>
        <taxon>Neoteleostei</taxon>
        <taxon>Acanthomorphata</taxon>
        <taxon>Carangaria</taxon>
        <taxon>Pleuronectiformes</taxon>
        <taxon>Pleuronectoidei</taxon>
        <taxon>Scophthalmidae</taxon>
        <taxon>Scophthalmus</taxon>
    </lineage>
</organism>
<dbReference type="Pfam" id="PF03747">
    <property type="entry name" value="ADP_ribosyl_GH"/>
    <property type="match status" value="1"/>
</dbReference>
<reference evidence="7 8" key="1">
    <citation type="submission" date="2017-12" db="EMBL/GenBank/DDBJ databases">
        <title>Integrating genomic resources of turbot (Scophthalmus maximus) in depth evaluation of genetic and physical mapping variation across individuals.</title>
        <authorList>
            <person name="Martinez P."/>
        </authorList>
    </citation>
    <scope>NUCLEOTIDE SEQUENCE [LARGE SCALE GENOMIC DNA]</scope>
</reference>
<dbReference type="InterPro" id="IPR036705">
    <property type="entry name" value="Ribosyl_crysJ1_sf"/>
</dbReference>
<dbReference type="PROSITE" id="PS50086">
    <property type="entry name" value="TBC_RABGAP"/>
    <property type="match status" value="1"/>
</dbReference>
<evidence type="ECO:0000256" key="2">
    <source>
        <dbReference type="ARBA" id="ARBA00022468"/>
    </source>
</evidence>
<dbReference type="GO" id="GO:0046872">
    <property type="term" value="F:metal ion binding"/>
    <property type="evidence" value="ECO:0007669"/>
    <property type="project" value="UniProtKB-KW"/>
</dbReference>
<dbReference type="EMBL" id="CP026247">
    <property type="protein sequence ID" value="AWP01271.1"/>
    <property type="molecule type" value="Genomic_DNA"/>
</dbReference>
<keyword evidence="8" id="KW-1185">Reference proteome</keyword>
<dbReference type="Pfam" id="PF00566">
    <property type="entry name" value="RabGAP-TBC"/>
    <property type="match status" value="1"/>
</dbReference>
<feature type="domain" description="Rab-GAP TBC" evidence="6">
    <location>
        <begin position="481"/>
        <end position="671"/>
    </location>
</feature>
<comment type="cofactor">
    <cofactor evidence="4">
        <name>Mg(2+)</name>
        <dbReference type="ChEBI" id="CHEBI:18420"/>
    </cofactor>
    <text evidence="4">Binds 2 magnesium ions per subunit.</text>
</comment>
<dbReference type="Gene3D" id="1.10.4080.10">
    <property type="entry name" value="ADP-ribosylation/Crystallin J1"/>
    <property type="match status" value="1"/>
</dbReference>
<dbReference type="PANTHER" id="PTHR16222">
    <property type="entry name" value="ADP-RIBOSYLGLYCOHYDROLASE"/>
    <property type="match status" value="1"/>
</dbReference>
<evidence type="ECO:0000256" key="4">
    <source>
        <dbReference type="PIRSR" id="PIRSR605502-1"/>
    </source>
</evidence>
<dbReference type="SUPFAM" id="SSF47923">
    <property type="entry name" value="Ypt/Rab-GAP domain of gyp1p"/>
    <property type="match status" value="2"/>
</dbReference>
<accession>A0A2U9BBE1</accession>
<dbReference type="InterPro" id="IPR005502">
    <property type="entry name" value="Ribosyl_crysJ1"/>
</dbReference>
<dbReference type="InterPro" id="IPR050792">
    <property type="entry name" value="ADP-ribosylglycohydrolase"/>
</dbReference>
<dbReference type="PANTHER" id="PTHR16222:SF23">
    <property type="entry name" value="INACTIVE ADP-RIBOSYLTRANSFERASE ARH2"/>
    <property type="match status" value="1"/>
</dbReference>
<keyword evidence="2" id="KW-0343">GTPase activation</keyword>
<evidence type="ECO:0000256" key="5">
    <source>
        <dbReference type="SAM" id="MobiDB-lite"/>
    </source>
</evidence>
<keyword evidence="4" id="KW-0479">Metal-binding</keyword>
<dbReference type="SMART" id="SM00164">
    <property type="entry name" value="TBC"/>
    <property type="match status" value="1"/>
</dbReference>